<dbReference type="GO" id="GO:0046872">
    <property type="term" value="F:metal ion binding"/>
    <property type="evidence" value="ECO:0007669"/>
    <property type="project" value="UniProtKB-KW"/>
</dbReference>
<dbReference type="Gene3D" id="1.10.1300.10">
    <property type="entry name" value="3'5'-cyclic nucleotide phosphodiesterase, catalytic domain"/>
    <property type="match status" value="1"/>
</dbReference>
<keyword evidence="2" id="KW-0378">Hydrolase</keyword>
<feature type="compositionally biased region" description="Low complexity" evidence="3">
    <location>
        <begin position="1"/>
        <end position="23"/>
    </location>
</feature>
<protein>
    <submittedName>
        <fullName evidence="5">cAMP-specific phosphodiesterase</fullName>
    </submittedName>
</protein>
<feature type="region of interest" description="Disordered" evidence="3">
    <location>
        <begin position="1"/>
        <end position="30"/>
    </location>
</feature>
<evidence type="ECO:0000256" key="3">
    <source>
        <dbReference type="SAM" id="MobiDB-lite"/>
    </source>
</evidence>
<feature type="domain" description="PDEase" evidence="4">
    <location>
        <begin position="138"/>
        <end position="294"/>
    </location>
</feature>
<dbReference type="GO" id="GO:0004114">
    <property type="term" value="F:3',5'-cyclic-nucleotide phosphodiesterase activity"/>
    <property type="evidence" value="ECO:0007669"/>
    <property type="project" value="InterPro"/>
</dbReference>
<feature type="region of interest" description="Disordered" evidence="3">
    <location>
        <begin position="117"/>
        <end position="138"/>
    </location>
</feature>
<organism evidence="5 6">
    <name type="scientific">Strigomonas culicis</name>
    <dbReference type="NCBI Taxonomy" id="28005"/>
    <lineage>
        <taxon>Eukaryota</taxon>
        <taxon>Discoba</taxon>
        <taxon>Euglenozoa</taxon>
        <taxon>Kinetoplastea</taxon>
        <taxon>Metakinetoplastina</taxon>
        <taxon>Trypanosomatida</taxon>
        <taxon>Trypanosomatidae</taxon>
        <taxon>Strigomonadinae</taxon>
        <taxon>Strigomonas</taxon>
    </lineage>
</organism>
<dbReference type="InterPro" id="IPR002073">
    <property type="entry name" value="PDEase_catalytic_dom"/>
</dbReference>
<keyword evidence="1" id="KW-0479">Metal-binding</keyword>
<accession>S9UZ44</accession>
<dbReference type="SUPFAM" id="SSF109604">
    <property type="entry name" value="HD-domain/PDEase-like"/>
    <property type="match status" value="1"/>
</dbReference>
<evidence type="ECO:0000313" key="6">
    <source>
        <dbReference type="Proteomes" id="UP000015354"/>
    </source>
</evidence>
<dbReference type="InterPro" id="IPR036971">
    <property type="entry name" value="PDEase_catalytic_dom_sf"/>
</dbReference>
<feature type="region of interest" description="Disordered" evidence="3">
    <location>
        <begin position="690"/>
        <end position="758"/>
    </location>
</feature>
<name>S9UZ44_9TRYP</name>
<dbReference type="Proteomes" id="UP000015354">
    <property type="component" value="Unassembled WGS sequence"/>
</dbReference>
<dbReference type="Pfam" id="PF00233">
    <property type="entry name" value="PDEase_I"/>
    <property type="match status" value="1"/>
</dbReference>
<sequence length="758" mass="83114">MSSQLPKITPGKPTKGAKTAPKPVSTLLNNSSPEETLRLLSTDTSLPLYVQKSLQGIVDKMNSKKGVQSFYETSKHTPIQVFLSDTITDGMPLRQSNLRMLHEHTRVHEFNICRSPSQHLSASPRTMGKRSAPAIQDPSNTFEKMNRIMMQTLRYIDSVTELEFDIMDIREHDGTIMNDSERLFLSVTCSIFANFSLCTSLNIDLKKLLNFLTGIHTYYQDENPYHNATHAADSLQMLSLLFREPSISFLFTDEEILLSFLCVLSMDVAHAGLTTTSLAALNHPLVAVFGDTATQVHASLLVFLHELFRDENFIFPDVTSNPNSMTIQLIRESLNAVVLNTVPRGRCFLMARLHKISEEGSVKGEDMMYIMAALAVLAESAFALRPRKQCFGMGSKLLIELQREAKEMTRKNVPSSVQQLSSCDPAEFIMETCRLIVRPIADAVSALITMDLLDNLERNTDADTFASERKLVPPPTQEGRATAWIDNSSAVIDILKKATTHANSLDRKASKRAILNASPPRTNAASAAASMDPKAGTASMSLGSPICGNSLVNLGASLSEGDFSHSMRHSNRAEHYFSFLRLYNQCENEGATSSDFFSRIIFLALQLDPSYVANYAKEKYGADGNAAQCGEMARFIMLNEEVPSTAEGIASRVPGTNSFSVSEAGSSTDGFLLLLMDMYMEREAATAAQAVQADPPAAAEGVPQNWGGSDSGSTLAPSEPDTADPLMDFRPQRDSPIRLPVTTDGSSKVEFPAAPHHQ</sequence>
<feature type="compositionally biased region" description="Low complexity" evidence="3">
    <location>
        <begin position="690"/>
        <end position="699"/>
    </location>
</feature>
<evidence type="ECO:0000256" key="2">
    <source>
        <dbReference type="ARBA" id="ARBA00022801"/>
    </source>
</evidence>
<dbReference type="PROSITE" id="PS51845">
    <property type="entry name" value="PDEASE_I_2"/>
    <property type="match status" value="1"/>
</dbReference>
<reference evidence="5 6" key="1">
    <citation type="journal article" date="2013" name="PLoS ONE">
        <title>Predicting the Proteins of Angomonas deanei, Strigomonas culicis and Their Respective Endosymbionts Reveals New Aspects of the Trypanosomatidae Family.</title>
        <authorList>
            <person name="Motta M.C."/>
            <person name="Martins A.C."/>
            <person name="de Souza S.S."/>
            <person name="Catta-Preta C.M."/>
            <person name="Silva R."/>
            <person name="Klein C.C."/>
            <person name="de Almeida L.G."/>
            <person name="de Lima Cunha O."/>
            <person name="Ciapina L.P."/>
            <person name="Brocchi M."/>
            <person name="Colabardini A.C."/>
            <person name="de Araujo Lima B."/>
            <person name="Machado C.R."/>
            <person name="de Almeida Soares C.M."/>
            <person name="Probst C.M."/>
            <person name="de Menezes C.B."/>
            <person name="Thompson C.E."/>
            <person name="Bartholomeu D.C."/>
            <person name="Gradia D.F."/>
            <person name="Pavoni D.P."/>
            <person name="Grisard E.C."/>
            <person name="Fantinatti-Garboggini F."/>
            <person name="Marchini F.K."/>
            <person name="Rodrigues-Luiz G.F."/>
            <person name="Wagner G."/>
            <person name="Goldman G.H."/>
            <person name="Fietto J.L."/>
            <person name="Elias M.C."/>
            <person name="Goldman M.H."/>
            <person name="Sagot M.F."/>
            <person name="Pereira M."/>
            <person name="Stoco P.H."/>
            <person name="de Mendonca-Neto R.P."/>
            <person name="Teixeira S.M."/>
            <person name="Maciel T.E."/>
            <person name="de Oliveira Mendes T.A."/>
            <person name="Urmenyi T.P."/>
            <person name="de Souza W."/>
            <person name="Schenkman S."/>
            <person name="de Vasconcelos A.T."/>
        </authorList>
    </citation>
    <scope>NUCLEOTIDE SEQUENCE [LARGE SCALE GENOMIC DNA]</scope>
</reference>
<gene>
    <name evidence="5" type="ORF">STCU_09241</name>
</gene>
<dbReference type="OrthoDB" id="189220at2759"/>
<dbReference type="PANTHER" id="PTHR11347">
    <property type="entry name" value="CYCLIC NUCLEOTIDE PHOSPHODIESTERASE"/>
    <property type="match status" value="1"/>
</dbReference>
<keyword evidence="6" id="KW-1185">Reference proteome</keyword>
<evidence type="ECO:0000259" key="4">
    <source>
        <dbReference type="PROSITE" id="PS51845"/>
    </source>
</evidence>
<dbReference type="EMBL" id="ATMH01009241">
    <property type="protein sequence ID" value="EPY19911.1"/>
    <property type="molecule type" value="Genomic_DNA"/>
</dbReference>
<dbReference type="AlphaFoldDB" id="S9UZ44"/>
<feature type="compositionally biased region" description="Polar residues" evidence="3">
    <location>
        <begin position="706"/>
        <end position="716"/>
    </location>
</feature>
<evidence type="ECO:0000256" key="1">
    <source>
        <dbReference type="ARBA" id="ARBA00022723"/>
    </source>
</evidence>
<dbReference type="GO" id="GO:0007165">
    <property type="term" value="P:signal transduction"/>
    <property type="evidence" value="ECO:0007669"/>
    <property type="project" value="InterPro"/>
</dbReference>
<comment type="caution">
    <text evidence="5">The sequence shown here is derived from an EMBL/GenBank/DDBJ whole genome shotgun (WGS) entry which is preliminary data.</text>
</comment>
<evidence type="ECO:0000313" key="5">
    <source>
        <dbReference type="EMBL" id="EPY19911.1"/>
    </source>
</evidence>
<proteinExistence type="predicted"/>